<organism evidence="4 5">
    <name type="scientific">Candidatus Falkowbacteria bacterium RIFOXYA2_FULL_47_19</name>
    <dbReference type="NCBI Taxonomy" id="1797994"/>
    <lineage>
        <taxon>Bacteria</taxon>
        <taxon>Candidatus Falkowiibacteriota</taxon>
    </lineage>
</organism>
<dbReference type="InterPro" id="IPR036038">
    <property type="entry name" value="Aminotransferase-like"/>
</dbReference>
<dbReference type="GO" id="GO:0003824">
    <property type="term" value="F:catalytic activity"/>
    <property type="evidence" value="ECO:0007669"/>
    <property type="project" value="InterPro"/>
</dbReference>
<proteinExistence type="inferred from homology"/>
<sequence length="275" mass="31209">MKKYCFINEKITEEDKAAVSIKDLGVLRGYGVFDFLRTYNGKPFLLKEHLVRLKNSAKAVGLRVPAPDPEVSRKINVLLKKNNHREAAIKIIVTGGRSEDGLTYENDPTMIIITKEIPPRSAGIYEKGIKLITFEYQRNNPGAKTIDYITMLKLQDRKRKEKAFEILYESNGNILEGATSNFFLFMGDRLITPKNNVLIGITRNFIIKAAGKRFEVEERDVKTDEINRATEAFITSTTREILPVVKIDDVVVGNGRVGDNTKALMEIFKNYAENF</sequence>
<dbReference type="Gene3D" id="3.30.470.10">
    <property type="match status" value="1"/>
</dbReference>
<evidence type="ECO:0000256" key="2">
    <source>
        <dbReference type="ARBA" id="ARBA00009320"/>
    </source>
</evidence>
<dbReference type="PANTHER" id="PTHR42743">
    <property type="entry name" value="AMINO-ACID AMINOTRANSFERASE"/>
    <property type="match status" value="1"/>
</dbReference>
<dbReference type="Pfam" id="PF01063">
    <property type="entry name" value="Aminotran_4"/>
    <property type="match status" value="1"/>
</dbReference>
<dbReference type="Gene3D" id="3.20.10.10">
    <property type="entry name" value="D-amino Acid Aminotransferase, subunit A, domain 2"/>
    <property type="match status" value="1"/>
</dbReference>
<dbReference type="InterPro" id="IPR043131">
    <property type="entry name" value="BCAT-like_N"/>
</dbReference>
<reference evidence="4 5" key="1">
    <citation type="journal article" date="2016" name="Nat. Commun.">
        <title>Thousands of microbial genomes shed light on interconnected biogeochemical processes in an aquifer system.</title>
        <authorList>
            <person name="Anantharaman K."/>
            <person name="Brown C.T."/>
            <person name="Hug L.A."/>
            <person name="Sharon I."/>
            <person name="Castelle C.J."/>
            <person name="Probst A.J."/>
            <person name="Thomas B.C."/>
            <person name="Singh A."/>
            <person name="Wilkins M.J."/>
            <person name="Karaoz U."/>
            <person name="Brodie E.L."/>
            <person name="Williams K.H."/>
            <person name="Hubbard S.S."/>
            <person name="Banfield J.F."/>
        </authorList>
    </citation>
    <scope>NUCLEOTIDE SEQUENCE [LARGE SCALE GENOMIC DNA]</scope>
</reference>
<dbReference type="Proteomes" id="UP000178367">
    <property type="component" value="Unassembled WGS sequence"/>
</dbReference>
<dbReference type="SUPFAM" id="SSF56752">
    <property type="entry name" value="D-aminoacid aminotransferase-like PLP-dependent enzymes"/>
    <property type="match status" value="1"/>
</dbReference>
<gene>
    <name evidence="4" type="ORF">A2227_04285</name>
</gene>
<evidence type="ECO:0000256" key="3">
    <source>
        <dbReference type="ARBA" id="ARBA00022898"/>
    </source>
</evidence>
<evidence type="ECO:0000256" key="1">
    <source>
        <dbReference type="ARBA" id="ARBA00001933"/>
    </source>
</evidence>
<dbReference type="InterPro" id="IPR050571">
    <property type="entry name" value="Class-IV_PLP-Dep_Aminotrnsfr"/>
</dbReference>
<keyword evidence="3" id="KW-0663">Pyridoxal phosphate</keyword>
<dbReference type="PANTHER" id="PTHR42743:SF11">
    <property type="entry name" value="AMINODEOXYCHORISMATE LYASE"/>
    <property type="match status" value="1"/>
</dbReference>
<dbReference type="GO" id="GO:0008652">
    <property type="term" value="P:amino acid biosynthetic process"/>
    <property type="evidence" value="ECO:0007669"/>
    <property type="project" value="UniProtKB-ARBA"/>
</dbReference>
<comment type="cofactor">
    <cofactor evidence="1">
        <name>pyridoxal 5'-phosphate</name>
        <dbReference type="ChEBI" id="CHEBI:597326"/>
    </cofactor>
</comment>
<evidence type="ECO:0000313" key="4">
    <source>
        <dbReference type="EMBL" id="OGF27078.1"/>
    </source>
</evidence>
<dbReference type="InterPro" id="IPR001544">
    <property type="entry name" value="Aminotrans_IV"/>
</dbReference>
<accession>A0A1F5SK20</accession>
<evidence type="ECO:0000313" key="5">
    <source>
        <dbReference type="Proteomes" id="UP000178367"/>
    </source>
</evidence>
<protein>
    <recommendedName>
        <fullName evidence="6">Amino acid aminotransferase</fullName>
    </recommendedName>
</protein>
<comment type="caution">
    <text evidence="4">The sequence shown here is derived from an EMBL/GenBank/DDBJ whole genome shotgun (WGS) entry which is preliminary data.</text>
</comment>
<dbReference type="AlphaFoldDB" id="A0A1F5SK20"/>
<dbReference type="GO" id="GO:0046394">
    <property type="term" value="P:carboxylic acid biosynthetic process"/>
    <property type="evidence" value="ECO:0007669"/>
    <property type="project" value="UniProtKB-ARBA"/>
</dbReference>
<name>A0A1F5SK20_9BACT</name>
<dbReference type="EMBL" id="MFGB01000010">
    <property type="protein sequence ID" value="OGF27078.1"/>
    <property type="molecule type" value="Genomic_DNA"/>
</dbReference>
<dbReference type="STRING" id="1797994.A2227_04285"/>
<comment type="similarity">
    <text evidence="2">Belongs to the class-IV pyridoxal-phosphate-dependent aminotransferase family.</text>
</comment>
<dbReference type="FunFam" id="3.20.10.10:FF:000002">
    <property type="entry name" value="D-alanine aminotransferase"/>
    <property type="match status" value="1"/>
</dbReference>
<evidence type="ECO:0008006" key="6">
    <source>
        <dbReference type="Google" id="ProtNLM"/>
    </source>
</evidence>
<dbReference type="InterPro" id="IPR043132">
    <property type="entry name" value="BCAT-like_C"/>
</dbReference>